<gene>
    <name evidence="1" type="ORF">JFN91_14750</name>
</gene>
<sequence length="265" mass="30537">MKTNYWEMFESNFVQLIAGLEKRRTLDVEYQEKKKACFSTAASLYSVIPAVVLCGMADKAKEFASIGLRYVQIAKETGDRRDISKLLEPDHAAYSLSYMEYYFTWFLTGVENVDLLLYSLDKIQKVASMYKRKRKYREYKDTLAQVIIIAVKSKQLAVAMDTIPILYPKNDDGNIITIAFSEARLLSFIVNSLCTNVKDFDLIHKVFMSFFDELGQGNMDLIRGYLTINDIAEISFIYHKYFSKETEANGLKPEDVIRSVRFGIN</sequence>
<evidence type="ECO:0000313" key="2">
    <source>
        <dbReference type="Proteomes" id="UP000614714"/>
    </source>
</evidence>
<protein>
    <submittedName>
        <fullName evidence="1">Uncharacterized protein</fullName>
    </submittedName>
</protein>
<organism evidence="1 2">
    <name type="scientific">Geomonas anaerohicana</name>
    <dbReference type="NCBI Taxonomy" id="2798583"/>
    <lineage>
        <taxon>Bacteria</taxon>
        <taxon>Pseudomonadati</taxon>
        <taxon>Thermodesulfobacteriota</taxon>
        <taxon>Desulfuromonadia</taxon>
        <taxon>Geobacterales</taxon>
        <taxon>Geobacteraceae</taxon>
        <taxon>Geomonas</taxon>
    </lineage>
</organism>
<keyword evidence="2" id="KW-1185">Reference proteome</keyword>
<accession>A0ABS0YGQ4</accession>
<comment type="caution">
    <text evidence="1">The sequence shown here is derived from an EMBL/GenBank/DDBJ whole genome shotgun (WGS) entry which is preliminary data.</text>
</comment>
<dbReference type="Proteomes" id="UP000614714">
    <property type="component" value="Unassembled WGS sequence"/>
</dbReference>
<reference evidence="1 2" key="1">
    <citation type="submission" date="2020-12" db="EMBL/GenBank/DDBJ databases">
        <title>Geomonas sp. Red421, isolated from paddy soil.</title>
        <authorList>
            <person name="Xu Z."/>
            <person name="Zhang Z."/>
            <person name="Masuda Y."/>
            <person name="Itoh H."/>
            <person name="Senoo K."/>
        </authorList>
    </citation>
    <scope>NUCLEOTIDE SEQUENCE [LARGE SCALE GENOMIC DNA]</scope>
    <source>
        <strain evidence="1 2">Red421</strain>
    </source>
</reference>
<dbReference type="EMBL" id="JAEMHL010000008">
    <property type="protein sequence ID" value="MBJ6751475.1"/>
    <property type="molecule type" value="Genomic_DNA"/>
</dbReference>
<dbReference type="RefSeq" id="WP_199389956.1">
    <property type="nucleotide sequence ID" value="NZ_JAEMHL010000008.1"/>
</dbReference>
<name>A0ABS0YGQ4_9BACT</name>
<proteinExistence type="predicted"/>
<evidence type="ECO:0000313" key="1">
    <source>
        <dbReference type="EMBL" id="MBJ6751475.1"/>
    </source>
</evidence>